<comment type="caution">
    <text evidence="1">The sequence shown here is derived from an EMBL/GenBank/DDBJ whole genome shotgun (WGS) entry which is preliminary data.</text>
</comment>
<name>A0ABW8SQM6_9CLOT</name>
<protein>
    <submittedName>
        <fullName evidence="1">Uncharacterized protein</fullName>
    </submittedName>
</protein>
<keyword evidence="2" id="KW-1185">Reference proteome</keyword>
<dbReference type="Proteomes" id="UP001623660">
    <property type="component" value="Unassembled WGS sequence"/>
</dbReference>
<dbReference type="RefSeq" id="WP_406793085.1">
    <property type="nucleotide sequence ID" value="NZ_JBJHZX010000024.1"/>
</dbReference>
<organism evidence="1 2">
    <name type="scientific">Candidatus Clostridium eludens</name>
    <dbReference type="NCBI Taxonomy" id="3381663"/>
    <lineage>
        <taxon>Bacteria</taxon>
        <taxon>Bacillati</taxon>
        <taxon>Bacillota</taxon>
        <taxon>Clostridia</taxon>
        <taxon>Eubacteriales</taxon>
        <taxon>Clostridiaceae</taxon>
        <taxon>Clostridium</taxon>
    </lineage>
</organism>
<evidence type="ECO:0000313" key="1">
    <source>
        <dbReference type="EMBL" id="MFL0196980.1"/>
    </source>
</evidence>
<sequence length="55" mass="6404">MIVNKKKLKDKINVVVDKLVDSAEREGDLNFFEINIKHTNGDLSINLMNKYKEKL</sequence>
<dbReference type="EMBL" id="JBJHZX010000024">
    <property type="protein sequence ID" value="MFL0196980.1"/>
    <property type="molecule type" value="Genomic_DNA"/>
</dbReference>
<gene>
    <name evidence="1" type="ORF">ACJDU8_15640</name>
</gene>
<accession>A0ABW8SQM6</accession>
<reference evidence="1 2" key="1">
    <citation type="submission" date="2024-11" db="EMBL/GenBank/DDBJ databases">
        <authorList>
            <person name="Heng Y.C."/>
            <person name="Lim A.C.H."/>
            <person name="Lee J.K.Y."/>
            <person name="Kittelmann S."/>
        </authorList>
    </citation>
    <scope>NUCLEOTIDE SEQUENCE [LARGE SCALE GENOMIC DNA]</scope>
    <source>
        <strain evidence="1 2">WILCCON 0269</strain>
    </source>
</reference>
<evidence type="ECO:0000313" key="2">
    <source>
        <dbReference type="Proteomes" id="UP001623660"/>
    </source>
</evidence>
<proteinExistence type="predicted"/>